<dbReference type="AlphaFoldDB" id="A0A9P9J065"/>
<comment type="caution">
    <text evidence="1">The sequence shown here is derived from an EMBL/GenBank/DDBJ whole genome shotgun (WGS) entry which is preliminary data.</text>
</comment>
<dbReference type="Proteomes" id="UP000700596">
    <property type="component" value="Unassembled WGS sequence"/>
</dbReference>
<sequence length="303" mass="35271">MVPRTADLRAASIEITSFLDQATTIHPTPNKDQCRQFTDNVYNILPRELRDSVFSFLWDSSTTRKLLQQEWRWEFPCSGQDCTHFHNKNEAHFMLPGYVRDEFAVEAAVAFYHQVNIRFDPIKNDIIFLKAVLQNDWFHRGLTPGEHLQSFSVFVSSLNLFPFLQSQHISRPQLHNVMSGSKINKIKESLNVFTKISLKPAFKLTVIIEENDSIGRVESVLEVLRHEFDGIRSFHINVVMLGVEYYASRMRSLTDFYSMSEVEWNAKDHSLDWTYMDPAGEFQPTPWSRIMTKVHESIFGSRS</sequence>
<protein>
    <submittedName>
        <fullName evidence="1">Uncharacterized protein</fullName>
    </submittedName>
</protein>
<keyword evidence="2" id="KW-1185">Reference proteome</keyword>
<proteinExistence type="predicted"/>
<gene>
    <name evidence="1" type="ORF">B0J11DRAFT_19930</name>
</gene>
<evidence type="ECO:0000313" key="2">
    <source>
        <dbReference type="Proteomes" id="UP000700596"/>
    </source>
</evidence>
<reference evidence="1" key="1">
    <citation type="journal article" date="2021" name="Nat. Commun.">
        <title>Genetic determinants of endophytism in the Arabidopsis root mycobiome.</title>
        <authorList>
            <person name="Mesny F."/>
            <person name="Miyauchi S."/>
            <person name="Thiergart T."/>
            <person name="Pickel B."/>
            <person name="Atanasova L."/>
            <person name="Karlsson M."/>
            <person name="Huettel B."/>
            <person name="Barry K.W."/>
            <person name="Haridas S."/>
            <person name="Chen C."/>
            <person name="Bauer D."/>
            <person name="Andreopoulos W."/>
            <person name="Pangilinan J."/>
            <person name="LaButti K."/>
            <person name="Riley R."/>
            <person name="Lipzen A."/>
            <person name="Clum A."/>
            <person name="Drula E."/>
            <person name="Henrissat B."/>
            <person name="Kohler A."/>
            <person name="Grigoriev I.V."/>
            <person name="Martin F.M."/>
            <person name="Hacquard S."/>
        </authorList>
    </citation>
    <scope>NUCLEOTIDE SEQUENCE</scope>
    <source>
        <strain evidence="1">MPI-CAGE-CH-0243</strain>
    </source>
</reference>
<name>A0A9P9J065_9PLEO</name>
<accession>A0A9P9J065</accession>
<dbReference type="OrthoDB" id="3781480at2759"/>
<evidence type="ECO:0000313" key="1">
    <source>
        <dbReference type="EMBL" id="KAH7138571.1"/>
    </source>
</evidence>
<dbReference type="EMBL" id="JAGMWT010000001">
    <property type="protein sequence ID" value="KAH7138571.1"/>
    <property type="molecule type" value="Genomic_DNA"/>
</dbReference>
<organism evidence="1 2">
    <name type="scientific">Dendryphion nanum</name>
    <dbReference type="NCBI Taxonomy" id="256645"/>
    <lineage>
        <taxon>Eukaryota</taxon>
        <taxon>Fungi</taxon>
        <taxon>Dikarya</taxon>
        <taxon>Ascomycota</taxon>
        <taxon>Pezizomycotina</taxon>
        <taxon>Dothideomycetes</taxon>
        <taxon>Pleosporomycetidae</taxon>
        <taxon>Pleosporales</taxon>
        <taxon>Torulaceae</taxon>
        <taxon>Dendryphion</taxon>
    </lineage>
</organism>